<evidence type="ECO:0000313" key="2">
    <source>
        <dbReference type="Proteomes" id="UP001356427"/>
    </source>
</evidence>
<dbReference type="AlphaFoldDB" id="A0AAN8L8S7"/>
<accession>A0AAN8L8S7</accession>
<evidence type="ECO:0000313" key="1">
    <source>
        <dbReference type="EMBL" id="KAK6304988.1"/>
    </source>
</evidence>
<comment type="caution">
    <text evidence="1">The sequence shown here is derived from an EMBL/GenBank/DDBJ whole genome shotgun (WGS) entry which is preliminary data.</text>
</comment>
<name>A0AAN8L8S7_9TELE</name>
<dbReference type="EMBL" id="JAGTTL010000022">
    <property type="protein sequence ID" value="KAK6304988.1"/>
    <property type="molecule type" value="Genomic_DNA"/>
</dbReference>
<sequence length="106" mass="12362">MWDYKERAESVSTRYQLLKHYKLRHGHFGCEIGRIMATMDKHRKTRPECILKALIVYLNEEPPSLVKEYLDIDLGAKKKMEDTVIGIYVIKKEGAELLIPQRTLAS</sequence>
<proteinExistence type="predicted"/>
<keyword evidence="2" id="KW-1185">Reference proteome</keyword>
<reference evidence="1 2" key="1">
    <citation type="submission" date="2021-04" db="EMBL/GenBank/DDBJ databases">
        <authorList>
            <person name="De Guttry C."/>
            <person name="Zahm M."/>
            <person name="Klopp C."/>
            <person name="Cabau C."/>
            <person name="Louis A."/>
            <person name="Berthelot C."/>
            <person name="Parey E."/>
            <person name="Roest Crollius H."/>
            <person name="Montfort J."/>
            <person name="Robinson-Rechavi M."/>
            <person name="Bucao C."/>
            <person name="Bouchez O."/>
            <person name="Gislard M."/>
            <person name="Lluch J."/>
            <person name="Milhes M."/>
            <person name="Lampietro C."/>
            <person name="Lopez Roques C."/>
            <person name="Donnadieu C."/>
            <person name="Braasch I."/>
            <person name="Desvignes T."/>
            <person name="Postlethwait J."/>
            <person name="Bobe J."/>
            <person name="Wedekind C."/>
            <person name="Guiguen Y."/>
        </authorList>
    </citation>
    <scope>NUCLEOTIDE SEQUENCE [LARGE SCALE GENOMIC DNA]</scope>
    <source>
        <strain evidence="1">Cs_M1</strain>
        <tissue evidence="1">Blood</tissue>
    </source>
</reference>
<dbReference type="Proteomes" id="UP001356427">
    <property type="component" value="Unassembled WGS sequence"/>
</dbReference>
<gene>
    <name evidence="1" type="ORF">J4Q44_G00237680</name>
</gene>
<protein>
    <submittedName>
        <fullName evidence="1">Uncharacterized protein</fullName>
    </submittedName>
</protein>
<organism evidence="1 2">
    <name type="scientific">Coregonus suidteri</name>
    <dbReference type="NCBI Taxonomy" id="861788"/>
    <lineage>
        <taxon>Eukaryota</taxon>
        <taxon>Metazoa</taxon>
        <taxon>Chordata</taxon>
        <taxon>Craniata</taxon>
        <taxon>Vertebrata</taxon>
        <taxon>Euteleostomi</taxon>
        <taxon>Actinopterygii</taxon>
        <taxon>Neopterygii</taxon>
        <taxon>Teleostei</taxon>
        <taxon>Protacanthopterygii</taxon>
        <taxon>Salmoniformes</taxon>
        <taxon>Salmonidae</taxon>
        <taxon>Coregoninae</taxon>
        <taxon>Coregonus</taxon>
    </lineage>
</organism>